<evidence type="ECO:0000313" key="2">
    <source>
        <dbReference type="EMBL" id="MFC4244362.1"/>
    </source>
</evidence>
<dbReference type="EMBL" id="JBHSCN010000006">
    <property type="protein sequence ID" value="MFC4244362.1"/>
    <property type="molecule type" value="Genomic_DNA"/>
</dbReference>
<gene>
    <name evidence="2" type="ORF">ACFOYW_13360</name>
</gene>
<organism evidence="2 3">
    <name type="scientific">Gryllotalpicola reticulitermitis</name>
    <dbReference type="NCBI Taxonomy" id="1184153"/>
    <lineage>
        <taxon>Bacteria</taxon>
        <taxon>Bacillati</taxon>
        <taxon>Actinomycetota</taxon>
        <taxon>Actinomycetes</taxon>
        <taxon>Micrococcales</taxon>
        <taxon>Microbacteriaceae</taxon>
        <taxon>Gryllotalpicola</taxon>
    </lineage>
</organism>
<accession>A0ABV8QA86</accession>
<reference evidence="3" key="1">
    <citation type="journal article" date="2019" name="Int. J. Syst. Evol. Microbiol.">
        <title>The Global Catalogue of Microorganisms (GCM) 10K type strain sequencing project: providing services to taxonomists for standard genome sequencing and annotation.</title>
        <authorList>
            <consortium name="The Broad Institute Genomics Platform"/>
            <consortium name="The Broad Institute Genome Sequencing Center for Infectious Disease"/>
            <person name="Wu L."/>
            <person name="Ma J."/>
        </authorList>
    </citation>
    <scope>NUCLEOTIDE SEQUENCE [LARGE SCALE GENOMIC DNA]</scope>
    <source>
        <strain evidence="3">CGMCC 1.10363</strain>
    </source>
</reference>
<feature type="region of interest" description="Disordered" evidence="1">
    <location>
        <begin position="1"/>
        <end position="21"/>
    </location>
</feature>
<protein>
    <submittedName>
        <fullName evidence="2">Uncharacterized protein</fullName>
    </submittedName>
</protein>
<proteinExistence type="predicted"/>
<evidence type="ECO:0000313" key="3">
    <source>
        <dbReference type="Proteomes" id="UP001595900"/>
    </source>
</evidence>
<dbReference type="Proteomes" id="UP001595900">
    <property type="component" value="Unassembled WGS sequence"/>
</dbReference>
<sequence length="71" mass="7892">MEAQQPQHRKEPFVSEPETSLSLAMEWPPRTRFRCACGFEVIAPDRAEGAAVMQEHITPGMGGVARSAYMD</sequence>
<evidence type="ECO:0000256" key="1">
    <source>
        <dbReference type="SAM" id="MobiDB-lite"/>
    </source>
</evidence>
<comment type="caution">
    <text evidence="2">The sequence shown here is derived from an EMBL/GenBank/DDBJ whole genome shotgun (WGS) entry which is preliminary data.</text>
</comment>
<keyword evidence="3" id="KW-1185">Reference proteome</keyword>
<name>A0ABV8QA86_9MICO</name>
<dbReference type="RefSeq" id="WP_390229770.1">
    <property type="nucleotide sequence ID" value="NZ_JBHSCN010000006.1"/>
</dbReference>